<dbReference type="AlphaFoldDB" id="A0A150JVB2"/>
<gene>
    <name evidence="1" type="ORF">B4098_2356</name>
    <name evidence="2" type="ORF">B4099_2448</name>
</gene>
<name>A0A150JVB2_HEYCO</name>
<proteinExistence type="predicted"/>
<dbReference type="EMBL" id="LQYI01000148">
    <property type="protein sequence ID" value="KYC61156.1"/>
    <property type="molecule type" value="Genomic_DNA"/>
</dbReference>
<dbReference type="Proteomes" id="UP000075304">
    <property type="component" value="Unassembled WGS sequence"/>
</dbReference>
<organism evidence="2 4">
    <name type="scientific">Heyndrickxia coagulans</name>
    <name type="common">Weizmannia coagulans</name>
    <dbReference type="NCBI Taxonomy" id="1398"/>
    <lineage>
        <taxon>Bacteria</taxon>
        <taxon>Bacillati</taxon>
        <taxon>Bacillota</taxon>
        <taxon>Bacilli</taxon>
        <taxon>Bacillales</taxon>
        <taxon>Bacillaceae</taxon>
        <taxon>Heyndrickxia</taxon>
    </lineage>
</organism>
<dbReference type="Proteomes" id="UP000075288">
    <property type="component" value="Unassembled WGS sequence"/>
</dbReference>
<evidence type="ECO:0000313" key="2">
    <source>
        <dbReference type="EMBL" id="KYC61156.1"/>
    </source>
</evidence>
<evidence type="ECO:0000313" key="3">
    <source>
        <dbReference type="Proteomes" id="UP000075288"/>
    </source>
</evidence>
<accession>A0A150JVB2</accession>
<sequence length="39" mass="4482">MQKKSRAMPALLFFLDKANASQNFQLIQMKPLLKTKQSS</sequence>
<reference evidence="3 4" key="1">
    <citation type="submission" date="2016-01" db="EMBL/GenBank/DDBJ databases">
        <title>Genome Sequences of Twelve Sporeforming Bacillus Species Isolated from Foods.</title>
        <authorList>
            <person name="Berendsen E.M."/>
            <person name="Wells-Bennik M.H."/>
            <person name="Krawcyk A.O."/>
            <person name="De Jong A."/>
            <person name="Holsappel S."/>
            <person name="Eijlander R.T."/>
            <person name="Kuipers O.P."/>
        </authorList>
    </citation>
    <scope>NUCLEOTIDE SEQUENCE [LARGE SCALE GENOMIC DNA]</scope>
    <source>
        <strain evidence="1 3">B4098</strain>
        <strain evidence="2 4">B4099</strain>
    </source>
</reference>
<evidence type="ECO:0000313" key="1">
    <source>
        <dbReference type="EMBL" id="KYC60056.1"/>
    </source>
</evidence>
<evidence type="ECO:0000313" key="4">
    <source>
        <dbReference type="Proteomes" id="UP000075304"/>
    </source>
</evidence>
<protein>
    <submittedName>
        <fullName evidence="2">Uncharacterized protein</fullName>
    </submittedName>
</protein>
<comment type="caution">
    <text evidence="2">The sequence shown here is derived from an EMBL/GenBank/DDBJ whole genome shotgun (WGS) entry which is preliminary data.</text>
</comment>
<dbReference type="EMBL" id="LQYG01000102">
    <property type="protein sequence ID" value="KYC60056.1"/>
    <property type="molecule type" value="Genomic_DNA"/>
</dbReference>
<dbReference type="PATRIC" id="fig|1398.25.peg.1378"/>